<accession>A0A699U0Z4</accession>
<sequence length="117" mass="14105">MILLVERRYPLTRFTFEQMLNNVWLEVKEESEVSLELLRFVRRQQQEGYNQSSVWIHPPQRSSCFGVDVAKDFKEYTLRDYCCWLKTYNCWLKLKLLDDAVDIKLRLLEQSVVVGIR</sequence>
<comment type="caution">
    <text evidence="1">The sequence shown here is derived from an EMBL/GenBank/DDBJ whole genome shotgun (WGS) entry which is preliminary data.</text>
</comment>
<proteinExistence type="predicted"/>
<protein>
    <submittedName>
        <fullName evidence="1">Uncharacterized protein</fullName>
    </submittedName>
</protein>
<organism evidence="1">
    <name type="scientific">Tanacetum cinerariifolium</name>
    <name type="common">Dalmatian daisy</name>
    <name type="synonym">Chrysanthemum cinerariifolium</name>
    <dbReference type="NCBI Taxonomy" id="118510"/>
    <lineage>
        <taxon>Eukaryota</taxon>
        <taxon>Viridiplantae</taxon>
        <taxon>Streptophyta</taxon>
        <taxon>Embryophyta</taxon>
        <taxon>Tracheophyta</taxon>
        <taxon>Spermatophyta</taxon>
        <taxon>Magnoliopsida</taxon>
        <taxon>eudicotyledons</taxon>
        <taxon>Gunneridae</taxon>
        <taxon>Pentapetalae</taxon>
        <taxon>asterids</taxon>
        <taxon>campanulids</taxon>
        <taxon>Asterales</taxon>
        <taxon>Asteraceae</taxon>
        <taxon>Asteroideae</taxon>
        <taxon>Anthemideae</taxon>
        <taxon>Anthemidinae</taxon>
        <taxon>Tanacetum</taxon>
    </lineage>
</organism>
<reference evidence="1" key="1">
    <citation type="journal article" date="2019" name="Sci. Rep.">
        <title>Draft genome of Tanacetum cinerariifolium, the natural source of mosquito coil.</title>
        <authorList>
            <person name="Yamashiro T."/>
            <person name="Shiraishi A."/>
            <person name="Satake H."/>
            <person name="Nakayama K."/>
        </authorList>
    </citation>
    <scope>NUCLEOTIDE SEQUENCE</scope>
</reference>
<name>A0A699U0Z4_TANCI</name>
<dbReference type="EMBL" id="BKCJ011273374">
    <property type="protein sequence ID" value="GFD13564.1"/>
    <property type="molecule type" value="Genomic_DNA"/>
</dbReference>
<gene>
    <name evidence="1" type="ORF">Tci_885533</name>
</gene>
<evidence type="ECO:0000313" key="1">
    <source>
        <dbReference type="EMBL" id="GFD13564.1"/>
    </source>
</evidence>
<dbReference type="AlphaFoldDB" id="A0A699U0Z4"/>